<evidence type="ECO:0000313" key="4">
    <source>
        <dbReference type="Proteomes" id="UP000053237"/>
    </source>
</evidence>
<protein>
    <recommendedName>
        <fullName evidence="2">FPL domain-containing protein</fullName>
    </recommendedName>
</protein>
<dbReference type="InterPro" id="IPR019155">
    <property type="entry name" value="CLEC16A/TT9_N"/>
</dbReference>
<dbReference type="GO" id="GO:1901096">
    <property type="term" value="P:regulation of autophagosome maturation"/>
    <property type="evidence" value="ECO:0007669"/>
    <property type="project" value="TreeGrafter"/>
</dbReference>
<dbReference type="OrthoDB" id="294052at2759"/>
<organism evidence="3 4">
    <name type="scientific">Albugo candida</name>
    <dbReference type="NCBI Taxonomy" id="65357"/>
    <lineage>
        <taxon>Eukaryota</taxon>
        <taxon>Sar</taxon>
        <taxon>Stramenopiles</taxon>
        <taxon>Oomycota</taxon>
        <taxon>Peronosporomycetes</taxon>
        <taxon>Albuginales</taxon>
        <taxon>Albuginaceae</taxon>
        <taxon>Albugo</taxon>
    </lineage>
</organism>
<feature type="domain" description="FPL" evidence="2">
    <location>
        <begin position="70"/>
        <end position="229"/>
    </location>
</feature>
<keyword evidence="4" id="KW-1185">Reference proteome</keyword>
<accession>A0A024GKT0</accession>
<proteinExistence type="predicted"/>
<evidence type="ECO:0000256" key="1">
    <source>
        <dbReference type="ARBA" id="ARBA00023006"/>
    </source>
</evidence>
<dbReference type="GO" id="GO:0016197">
    <property type="term" value="P:endosomal transport"/>
    <property type="evidence" value="ECO:0007669"/>
    <property type="project" value="TreeGrafter"/>
</dbReference>
<sequence length="832" mass="95226">MWNWITGASKHDDKRTHSFFSNLWTQSILALPADPIHHDEELTLDKLSYTYSQLKHFRKIPNHLLIESLRAISEYLVFADQHHRLENCSAEAIKAAAFFDFFGEKNILSLLLEMGNASLDAAVQIQILQTLCIWFQNIATRTVLFYILSNNFVNRLLQCPFSLMTDEDVRDWYVTLLKALAARLDAETVQFFLDQRRRDFALFAQALKFRQSSESMIQTAVKTILLQILQVNDPRVHQFLLLSSSFQYFEELVDNLMEMALKTQELLHERGIIKPKKKLSHGHRNHAVSVDQSLEGYCNVLYYLQDLLQVDVPELAYRLGSTIYDRHIKAFLVANLLPACQPPPQRICTALATFLLAHLLQIIEYAPLINATCFLLFSIEPLRDCSYATMTFGAGASSKQSNSTPPTRSEFFFHKHTSKECSKSLCYFDTRFEYGEWPIEEIVGLGMSDQNCIRASILKLVTSSDPLLSYNAMLLLWHVCKNISVDRSLLKELNIIEARKSTRCDSEISNNDQQVRQEVSSESIMSDCDVASADRQRSSVVSISKEVERSCLIDRILSTLNPIDSPVRNLKLAVHLLLHTVSSESIELTRPLDDEQAHTFSKVLCQSAKRVILCVNESIPTCDCVQVIEKEISLSRAPSNISSRFLIRERNPVETNATECDVKSMRRAVRVFLTLREAYRRLYPKRYDDLDRIVTFRHIKTQELHQCFQKGTPIEMENLVSLSCVWNKSVSGAFIISPEAIILAQGSRELGSTSVRFFLQIHTTKCSIDKQNDCVLQMMESSSSNMHFSVQFENASDCSQALDHWRISSAEVNGFKVYHFIQYLNRLVDIDL</sequence>
<evidence type="ECO:0000259" key="2">
    <source>
        <dbReference type="Pfam" id="PF09758"/>
    </source>
</evidence>
<dbReference type="GO" id="GO:0005770">
    <property type="term" value="C:late endosome"/>
    <property type="evidence" value="ECO:0007669"/>
    <property type="project" value="TreeGrafter"/>
</dbReference>
<dbReference type="GO" id="GO:0007034">
    <property type="term" value="P:vacuolar transport"/>
    <property type="evidence" value="ECO:0007669"/>
    <property type="project" value="TreeGrafter"/>
</dbReference>
<dbReference type="InterPro" id="IPR039272">
    <property type="entry name" value="CLEC16A/TT9"/>
</dbReference>
<name>A0A024GKT0_9STRA</name>
<dbReference type="PANTHER" id="PTHR21481:SF0">
    <property type="entry name" value="PROTEIN CLEC16A"/>
    <property type="match status" value="1"/>
</dbReference>
<dbReference type="Proteomes" id="UP000053237">
    <property type="component" value="Unassembled WGS sequence"/>
</dbReference>
<dbReference type="EMBL" id="CAIX01000171">
    <property type="protein sequence ID" value="CCI47476.1"/>
    <property type="molecule type" value="Genomic_DNA"/>
</dbReference>
<dbReference type="GO" id="GO:0005794">
    <property type="term" value="C:Golgi apparatus"/>
    <property type="evidence" value="ECO:0007669"/>
    <property type="project" value="TreeGrafter"/>
</dbReference>
<dbReference type="Pfam" id="PF09758">
    <property type="entry name" value="FPL"/>
    <property type="match status" value="1"/>
</dbReference>
<dbReference type="AlphaFoldDB" id="A0A024GKT0"/>
<dbReference type="PANTHER" id="PTHR21481">
    <property type="entry name" value="PROTEIN CLEC16A"/>
    <property type="match status" value="1"/>
</dbReference>
<comment type="caution">
    <text evidence="3">The sequence shown here is derived from an EMBL/GenBank/DDBJ whole genome shotgun (WGS) entry which is preliminary data.</text>
</comment>
<evidence type="ECO:0000313" key="3">
    <source>
        <dbReference type="EMBL" id="CCI47476.1"/>
    </source>
</evidence>
<keyword evidence="1" id="KW-0072">Autophagy</keyword>
<dbReference type="InParanoid" id="A0A024GKT0"/>
<gene>
    <name evidence="3" type="ORF">BN9_084830</name>
</gene>
<dbReference type="GO" id="GO:0006914">
    <property type="term" value="P:autophagy"/>
    <property type="evidence" value="ECO:0007669"/>
    <property type="project" value="UniProtKB-KW"/>
</dbReference>
<reference evidence="3 4" key="1">
    <citation type="submission" date="2012-05" db="EMBL/GenBank/DDBJ databases">
        <title>Recombination and specialization in a pathogen metapopulation.</title>
        <authorList>
            <person name="Gardiner A."/>
            <person name="Kemen E."/>
            <person name="Schultz-Larsen T."/>
            <person name="MacLean D."/>
            <person name="Van Oosterhout C."/>
            <person name="Jones J.D.G."/>
        </authorList>
    </citation>
    <scope>NUCLEOTIDE SEQUENCE [LARGE SCALE GENOMIC DNA]</scope>
    <source>
        <strain evidence="3 4">Ac Nc2</strain>
    </source>
</reference>